<keyword evidence="3" id="KW-1185">Reference proteome</keyword>
<name>A0A0S2K6M8_9GAMM</name>
<dbReference type="PATRIC" id="fig|161398.10.peg.3583"/>
<dbReference type="Proteomes" id="UP000061457">
    <property type="component" value="Chromosome II"/>
</dbReference>
<dbReference type="STRING" id="161398.PP2015_3516"/>
<sequence length="58" mass="6189">MKQLNLREVKIIKGGVGGGVKQPENPPRGDEKVDQSTKADGSYQPANLPVETNTPDEG</sequence>
<evidence type="ECO:0000313" key="2">
    <source>
        <dbReference type="EMBL" id="ALO43990.1"/>
    </source>
</evidence>
<feature type="region of interest" description="Disordered" evidence="1">
    <location>
        <begin position="1"/>
        <end position="58"/>
    </location>
</feature>
<organism evidence="2 3">
    <name type="scientific">Pseudoalteromonas phenolica</name>
    <dbReference type="NCBI Taxonomy" id="161398"/>
    <lineage>
        <taxon>Bacteria</taxon>
        <taxon>Pseudomonadati</taxon>
        <taxon>Pseudomonadota</taxon>
        <taxon>Gammaproteobacteria</taxon>
        <taxon>Alteromonadales</taxon>
        <taxon>Pseudoalteromonadaceae</taxon>
        <taxon>Pseudoalteromonas</taxon>
    </lineage>
</organism>
<dbReference type="RefSeq" id="WP_157599110.1">
    <property type="nucleotide sequence ID" value="NZ_CP013188.1"/>
</dbReference>
<protein>
    <submittedName>
        <fullName evidence="2">Uncharacterized protein</fullName>
    </submittedName>
</protein>
<accession>A0A0S2K6M8</accession>
<feature type="compositionally biased region" description="Basic and acidic residues" evidence="1">
    <location>
        <begin position="27"/>
        <end position="37"/>
    </location>
</feature>
<dbReference type="KEGG" id="pphe:PP2015_3516"/>
<gene>
    <name evidence="2" type="ORF">PP2015_3516</name>
</gene>
<dbReference type="OrthoDB" id="9813518at2"/>
<feature type="compositionally biased region" description="Basic and acidic residues" evidence="1">
    <location>
        <begin position="1"/>
        <end position="11"/>
    </location>
</feature>
<reference evidence="2 3" key="1">
    <citation type="submission" date="2015-11" db="EMBL/GenBank/DDBJ databases">
        <authorList>
            <person name="Zhang Y."/>
            <person name="Guo Z."/>
        </authorList>
    </citation>
    <scope>NUCLEOTIDE SEQUENCE [LARGE SCALE GENOMIC DNA]</scope>
    <source>
        <strain evidence="2 3">KCTC 12086</strain>
    </source>
</reference>
<dbReference type="AlphaFoldDB" id="A0A0S2K6M8"/>
<proteinExistence type="predicted"/>
<evidence type="ECO:0000256" key="1">
    <source>
        <dbReference type="SAM" id="MobiDB-lite"/>
    </source>
</evidence>
<evidence type="ECO:0000313" key="3">
    <source>
        <dbReference type="Proteomes" id="UP000061457"/>
    </source>
</evidence>
<dbReference type="EMBL" id="CP013188">
    <property type="protein sequence ID" value="ALO43990.1"/>
    <property type="molecule type" value="Genomic_DNA"/>
</dbReference>